<evidence type="ECO:0000313" key="9">
    <source>
        <dbReference type="Proteomes" id="UP000018559"/>
    </source>
</evidence>
<keyword evidence="3 6" id="KW-0812">Transmembrane</keyword>
<comment type="caution">
    <text evidence="8">The sequence shown here is derived from an EMBL/GenBank/DDBJ whole genome shotgun (WGS) entry which is preliminary data.</text>
</comment>
<dbReference type="GO" id="GO:0022857">
    <property type="term" value="F:transmembrane transporter activity"/>
    <property type="evidence" value="ECO:0007669"/>
    <property type="project" value="InterPro"/>
</dbReference>
<accession>V7HVJ4</accession>
<dbReference type="PANTHER" id="PTHR11662">
    <property type="entry name" value="SOLUTE CARRIER FAMILY 17"/>
    <property type="match status" value="1"/>
</dbReference>
<dbReference type="Proteomes" id="UP000018559">
    <property type="component" value="Unassembled WGS sequence"/>
</dbReference>
<evidence type="ECO:0000313" key="8">
    <source>
        <dbReference type="EMBL" id="ETA74259.1"/>
    </source>
</evidence>
<feature type="transmembrane region" description="Helical" evidence="6">
    <location>
        <begin position="246"/>
        <end position="269"/>
    </location>
</feature>
<feature type="transmembrane region" description="Helical" evidence="6">
    <location>
        <begin position="209"/>
        <end position="226"/>
    </location>
</feature>
<evidence type="ECO:0000256" key="6">
    <source>
        <dbReference type="SAM" id="Phobius"/>
    </source>
</evidence>
<feature type="transmembrane region" description="Helical" evidence="6">
    <location>
        <begin position="12"/>
        <end position="36"/>
    </location>
</feature>
<feature type="transmembrane region" description="Helical" evidence="6">
    <location>
        <begin position="341"/>
        <end position="364"/>
    </location>
</feature>
<feature type="transmembrane region" description="Helical" evidence="6">
    <location>
        <begin position="166"/>
        <end position="184"/>
    </location>
</feature>
<reference evidence="8 9" key="1">
    <citation type="journal article" date="2014" name="Genome Announc.">
        <title>The Genome of the Predominant Equine Lactobacillus Species, Lactobacillus equi, Is Reflective of Its Lifestyle Adaptations to an Herbivorous Host.</title>
        <authorList>
            <person name="O'Donnell M.M."/>
            <person name="Harris H.M."/>
            <person name="O'Toole P.W."/>
            <person name="Ross R.P."/>
        </authorList>
    </citation>
    <scope>NUCLEOTIDE SEQUENCE [LARGE SCALE GENOMIC DNA]</scope>
    <source>
        <strain evidence="8 9">DPC 6820</strain>
    </source>
</reference>
<dbReference type="CDD" id="cd17319">
    <property type="entry name" value="MFS_ExuT_GudP_like"/>
    <property type="match status" value="1"/>
</dbReference>
<dbReference type="InterPro" id="IPR050382">
    <property type="entry name" value="MFS_Na/Anion_cotransporter"/>
</dbReference>
<feature type="transmembrane region" description="Helical" evidence="6">
    <location>
        <begin position="82"/>
        <end position="108"/>
    </location>
</feature>
<gene>
    <name evidence="8" type="ORF">LEQ_0503c</name>
</gene>
<keyword evidence="9" id="KW-1185">Reference proteome</keyword>
<comment type="subcellular location">
    <subcellularLocation>
        <location evidence="1">Cell membrane</location>
        <topology evidence="1">Multi-pass membrane protein</topology>
    </subcellularLocation>
</comment>
<dbReference type="InterPro" id="IPR011701">
    <property type="entry name" value="MFS"/>
</dbReference>
<dbReference type="RefSeq" id="WP_023859519.1">
    <property type="nucleotide sequence ID" value="NZ_AWWH01000106.1"/>
</dbReference>
<dbReference type="EMBL" id="AWWH01000106">
    <property type="protein sequence ID" value="ETA74259.1"/>
    <property type="molecule type" value="Genomic_DNA"/>
</dbReference>
<dbReference type="GO" id="GO:0005886">
    <property type="term" value="C:plasma membrane"/>
    <property type="evidence" value="ECO:0007669"/>
    <property type="project" value="UniProtKB-SubCell"/>
</dbReference>
<evidence type="ECO:0000256" key="3">
    <source>
        <dbReference type="ARBA" id="ARBA00022692"/>
    </source>
</evidence>
<dbReference type="Gene3D" id="1.20.1250.20">
    <property type="entry name" value="MFS general substrate transporter like domains"/>
    <property type="match status" value="2"/>
</dbReference>
<dbReference type="SUPFAM" id="SSF103473">
    <property type="entry name" value="MFS general substrate transporter"/>
    <property type="match status" value="1"/>
</dbReference>
<dbReference type="PROSITE" id="PS50850">
    <property type="entry name" value="MFS"/>
    <property type="match status" value="1"/>
</dbReference>
<dbReference type="Pfam" id="PF07690">
    <property type="entry name" value="MFS_1"/>
    <property type="match status" value="1"/>
</dbReference>
<proteinExistence type="predicted"/>
<feature type="transmembrane region" description="Helical" evidence="6">
    <location>
        <begin position="370"/>
        <end position="391"/>
    </location>
</feature>
<dbReference type="PATRIC" id="fig|1392007.3.peg.924"/>
<dbReference type="InterPro" id="IPR036259">
    <property type="entry name" value="MFS_trans_sf"/>
</dbReference>
<feature type="transmembrane region" description="Helical" evidence="6">
    <location>
        <begin position="304"/>
        <end position="329"/>
    </location>
</feature>
<dbReference type="InterPro" id="IPR020846">
    <property type="entry name" value="MFS_dom"/>
</dbReference>
<feature type="transmembrane region" description="Helical" evidence="6">
    <location>
        <begin position="42"/>
        <end position="61"/>
    </location>
</feature>
<keyword evidence="2" id="KW-0813">Transport</keyword>
<evidence type="ECO:0000256" key="1">
    <source>
        <dbReference type="ARBA" id="ARBA00004651"/>
    </source>
</evidence>
<evidence type="ECO:0000259" key="7">
    <source>
        <dbReference type="PROSITE" id="PS50850"/>
    </source>
</evidence>
<protein>
    <submittedName>
        <fullName evidence="8">Major facilitator transporter</fullName>
    </submittedName>
</protein>
<organism evidence="8 9">
    <name type="scientific">Ligilactobacillus equi DPC 6820</name>
    <dbReference type="NCBI Taxonomy" id="1392007"/>
    <lineage>
        <taxon>Bacteria</taxon>
        <taxon>Bacillati</taxon>
        <taxon>Bacillota</taxon>
        <taxon>Bacilli</taxon>
        <taxon>Lactobacillales</taxon>
        <taxon>Lactobacillaceae</taxon>
        <taxon>Ligilactobacillus</taxon>
    </lineage>
</organism>
<feature type="transmembrane region" description="Helical" evidence="6">
    <location>
        <begin position="281"/>
        <end position="298"/>
    </location>
</feature>
<dbReference type="AlphaFoldDB" id="V7HVJ4"/>
<evidence type="ECO:0000256" key="5">
    <source>
        <dbReference type="ARBA" id="ARBA00023136"/>
    </source>
</evidence>
<dbReference type="PANTHER" id="PTHR11662:SF399">
    <property type="entry name" value="FI19708P1-RELATED"/>
    <property type="match status" value="1"/>
</dbReference>
<keyword evidence="4 6" id="KW-1133">Transmembrane helix</keyword>
<keyword evidence="5 6" id="KW-0472">Membrane</keyword>
<name>V7HVJ4_9LACO</name>
<sequence>MENVSKKAYTTLTLIFIAYIICFIDRSAMNIALAYVGKDFHLNPAALGGVASAFFFSYSLMQIPGGWLADKVGSKKMVIFSLIMWSFFTIMTGFAWSIASLLVIRVLFGIGEGGFPTASLKQIAEEFPKETRSQATTVTISSNYVGSALAPVIIAPIIAYTGWRNAFHIMGIIGLTFVVIYFLFERPIAQKKQAEATDSKKEKFSWKAVDPRIWSFFFIIFGLNIITKGLDTWMPTYLLTARKINLAGIAWLVPLPSIAAGVGAFISGFIMVKFFKNKERWLISSMAALTMIFMYGMYASKSLAFIIVFEVLAYFVKSIAFSASFGFIAQIISQKAYGSSIGIVNFGGQAAGFIAPMIIGWVVATTGGSYASAFLFLVGSAAMAFIATLTIRNRKTA</sequence>
<evidence type="ECO:0000256" key="4">
    <source>
        <dbReference type="ARBA" id="ARBA00022989"/>
    </source>
</evidence>
<feature type="domain" description="Major facilitator superfamily (MFS) profile" evidence="7">
    <location>
        <begin position="11"/>
        <end position="396"/>
    </location>
</feature>
<evidence type="ECO:0000256" key="2">
    <source>
        <dbReference type="ARBA" id="ARBA00022448"/>
    </source>
</evidence>